<evidence type="ECO:0000256" key="5">
    <source>
        <dbReference type="ARBA" id="ARBA00023136"/>
    </source>
</evidence>
<name>A0A2T3IH12_9GAMM</name>
<feature type="transmembrane region" description="Helical" evidence="6">
    <location>
        <begin position="285"/>
        <end position="306"/>
    </location>
</feature>
<dbReference type="InterPro" id="IPR003856">
    <property type="entry name" value="LPS_length_determ_N"/>
</dbReference>
<evidence type="ECO:0000256" key="3">
    <source>
        <dbReference type="ARBA" id="ARBA00022692"/>
    </source>
</evidence>
<protein>
    <recommendedName>
        <fullName evidence="7">Polysaccharide chain length determinant N-terminal domain-containing protein</fullName>
    </recommendedName>
</protein>
<dbReference type="Pfam" id="PF02706">
    <property type="entry name" value="Wzz"/>
    <property type="match status" value="1"/>
</dbReference>
<organism evidence="8 9">
    <name type="scientific">Photobacterium aquimaris</name>
    <dbReference type="NCBI Taxonomy" id="512643"/>
    <lineage>
        <taxon>Bacteria</taxon>
        <taxon>Pseudomonadati</taxon>
        <taxon>Pseudomonadota</taxon>
        <taxon>Gammaproteobacteria</taxon>
        <taxon>Vibrionales</taxon>
        <taxon>Vibrionaceae</taxon>
        <taxon>Photobacterium</taxon>
    </lineage>
</organism>
<evidence type="ECO:0000256" key="4">
    <source>
        <dbReference type="ARBA" id="ARBA00022989"/>
    </source>
</evidence>
<dbReference type="EMBL" id="PYMK01000019">
    <property type="protein sequence ID" value="PSU26639.1"/>
    <property type="molecule type" value="Genomic_DNA"/>
</dbReference>
<comment type="caution">
    <text evidence="8">The sequence shown here is derived from an EMBL/GenBank/DDBJ whole genome shotgun (WGS) entry which is preliminary data.</text>
</comment>
<keyword evidence="4 6" id="KW-1133">Transmembrane helix</keyword>
<keyword evidence="3 6" id="KW-0812">Transmembrane</keyword>
<accession>A0A2T3IH12</accession>
<dbReference type="GO" id="GO:0005886">
    <property type="term" value="C:plasma membrane"/>
    <property type="evidence" value="ECO:0007669"/>
    <property type="project" value="UniProtKB-SubCell"/>
</dbReference>
<dbReference type="Proteomes" id="UP000240254">
    <property type="component" value="Unassembled WGS sequence"/>
</dbReference>
<evidence type="ECO:0000256" key="2">
    <source>
        <dbReference type="ARBA" id="ARBA00022475"/>
    </source>
</evidence>
<comment type="subcellular location">
    <subcellularLocation>
        <location evidence="1">Cell membrane</location>
        <topology evidence="1">Multi-pass membrane protein</topology>
    </subcellularLocation>
</comment>
<dbReference type="Gene3D" id="3.30.1890.10">
    <property type="entry name" value="FepE-like"/>
    <property type="match status" value="1"/>
</dbReference>
<evidence type="ECO:0000259" key="7">
    <source>
        <dbReference type="Pfam" id="PF02706"/>
    </source>
</evidence>
<keyword evidence="5 6" id="KW-0472">Membrane</keyword>
<keyword evidence="2" id="KW-1003">Cell membrane</keyword>
<evidence type="ECO:0000313" key="9">
    <source>
        <dbReference type="Proteomes" id="UP000240254"/>
    </source>
</evidence>
<feature type="domain" description="Polysaccharide chain length determinant N-terminal" evidence="7">
    <location>
        <begin position="3"/>
        <end position="104"/>
    </location>
</feature>
<evidence type="ECO:0000256" key="1">
    <source>
        <dbReference type="ARBA" id="ARBA00004651"/>
    </source>
</evidence>
<evidence type="ECO:0000313" key="8">
    <source>
        <dbReference type="EMBL" id="PSU26639.1"/>
    </source>
</evidence>
<dbReference type="AlphaFoldDB" id="A0A2T3IH12"/>
<dbReference type="RefSeq" id="WP_065176355.1">
    <property type="nucleotide sequence ID" value="NZ_LZFA01000001.1"/>
</dbReference>
<evidence type="ECO:0000256" key="6">
    <source>
        <dbReference type="SAM" id="Phobius"/>
    </source>
</evidence>
<proteinExistence type="predicted"/>
<gene>
    <name evidence="8" type="ORF">CTM88_15840</name>
</gene>
<dbReference type="SUPFAM" id="SSF160355">
    <property type="entry name" value="Bacterial polysaccharide co-polymerase-like"/>
    <property type="match status" value="1"/>
</dbReference>
<sequence>MANEIDISLFLKILWKSKKVILLSMLVFLCSSLLYSKILPRYWLNNINIYSADIKYPIEILNVNNINVSYSKSDVSKLYIDNFNDINNKKYFIDSNKKTANLIDRLIISKDAKDNSDIKYKISYESKNKMRNDFALVKYANFIESIVLNKIRENVNIRKKEIINKLNNDLILASFLAKENRKTEINKNKYALEVARATYIDKPILEKNGGYNIHVSQGILDLEAKIKILTDAQDLSVFNNNINVIKSKIEFIKQNIYNVDDINIINNKKFDFTSKLEIIDYRKNAFISIFLGFFIGIFFVFSKYLFQNKQVNE</sequence>
<reference evidence="8 9" key="1">
    <citation type="submission" date="2018-03" db="EMBL/GenBank/DDBJ databases">
        <title>Whole genome sequencing of Histamine producing bacteria.</title>
        <authorList>
            <person name="Butler K."/>
        </authorList>
    </citation>
    <scope>NUCLEOTIDE SEQUENCE [LARGE SCALE GENOMIC DNA]</scope>
    <source>
        <strain evidence="8 9">BS2</strain>
    </source>
</reference>